<feature type="repeat" description="ANK" evidence="3">
    <location>
        <begin position="1467"/>
        <end position="1497"/>
    </location>
</feature>
<dbReference type="Proteomes" id="UP000294003">
    <property type="component" value="Unassembled WGS sequence"/>
</dbReference>
<dbReference type="EMBL" id="QJNS01000146">
    <property type="protein sequence ID" value="RYO85040.1"/>
    <property type="molecule type" value="Genomic_DNA"/>
</dbReference>
<proteinExistence type="predicted"/>
<gene>
    <name evidence="5" type="ORF">DL762_005381</name>
</gene>
<feature type="region of interest" description="Disordered" evidence="4">
    <location>
        <begin position="1042"/>
        <end position="1087"/>
    </location>
</feature>
<keyword evidence="6" id="KW-1185">Reference proteome</keyword>
<dbReference type="PROSITE" id="PS50088">
    <property type="entry name" value="ANK_REPEAT"/>
    <property type="match status" value="8"/>
</dbReference>
<feature type="region of interest" description="Disordered" evidence="4">
    <location>
        <begin position="626"/>
        <end position="656"/>
    </location>
</feature>
<dbReference type="Pfam" id="PF12796">
    <property type="entry name" value="Ank_2"/>
    <property type="match status" value="4"/>
</dbReference>
<feature type="repeat" description="ANK" evidence="3">
    <location>
        <begin position="1259"/>
        <end position="1291"/>
    </location>
</feature>
<dbReference type="PANTHER" id="PTHR24198:SF165">
    <property type="entry name" value="ANKYRIN REPEAT-CONTAINING PROTEIN-RELATED"/>
    <property type="match status" value="1"/>
</dbReference>
<feature type="repeat" description="ANK" evidence="3">
    <location>
        <begin position="1131"/>
        <end position="1163"/>
    </location>
</feature>
<evidence type="ECO:0000256" key="3">
    <source>
        <dbReference type="PROSITE-ProRule" id="PRU00023"/>
    </source>
</evidence>
<keyword evidence="1" id="KW-0677">Repeat</keyword>
<evidence type="ECO:0000256" key="2">
    <source>
        <dbReference type="ARBA" id="ARBA00023043"/>
    </source>
</evidence>
<reference evidence="5 6" key="1">
    <citation type="submission" date="2018-06" db="EMBL/GenBank/DDBJ databases">
        <title>Complete Genomes of Monosporascus.</title>
        <authorList>
            <person name="Robinson A.J."/>
            <person name="Natvig D.O."/>
        </authorList>
    </citation>
    <scope>NUCLEOTIDE SEQUENCE [LARGE SCALE GENOMIC DNA]</scope>
    <source>
        <strain evidence="5 6">CBS 609.92</strain>
    </source>
</reference>
<comment type="caution">
    <text evidence="5">The sequence shown here is derived from an EMBL/GenBank/DDBJ whole genome shotgun (WGS) entry which is preliminary data.</text>
</comment>
<name>A0ABY0H5N0_9PEZI</name>
<feature type="repeat" description="ANK" evidence="3">
    <location>
        <begin position="1692"/>
        <end position="1724"/>
    </location>
</feature>
<dbReference type="SUPFAM" id="SSF48403">
    <property type="entry name" value="Ankyrin repeat"/>
    <property type="match status" value="4"/>
</dbReference>
<organism evidence="5 6">
    <name type="scientific">Monosporascus cannonballus</name>
    <dbReference type="NCBI Taxonomy" id="155416"/>
    <lineage>
        <taxon>Eukaryota</taxon>
        <taxon>Fungi</taxon>
        <taxon>Dikarya</taxon>
        <taxon>Ascomycota</taxon>
        <taxon>Pezizomycotina</taxon>
        <taxon>Sordariomycetes</taxon>
        <taxon>Xylariomycetidae</taxon>
        <taxon>Xylariales</taxon>
        <taxon>Xylariales incertae sedis</taxon>
        <taxon>Monosporascus</taxon>
    </lineage>
</organism>
<feature type="repeat" description="ANK" evidence="3">
    <location>
        <begin position="1098"/>
        <end position="1130"/>
    </location>
</feature>
<keyword evidence="2 3" id="KW-0040">ANK repeat</keyword>
<accession>A0ABY0H5N0</accession>
<dbReference type="SMART" id="SM00248">
    <property type="entry name" value="ANK"/>
    <property type="match status" value="18"/>
</dbReference>
<evidence type="ECO:0000313" key="6">
    <source>
        <dbReference type="Proteomes" id="UP000294003"/>
    </source>
</evidence>
<feature type="repeat" description="ANK" evidence="3">
    <location>
        <begin position="1325"/>
        <end position="1357"/>
    </location>
</feature>
<evidence type="ECO:0000256" key="1">
    <source>
        <dbReference type="ARBA" id="ARBA00022737"/>
    </source>
</evidence>
<evidence type="ECO:0000256" key="4">
    <source>
        <dbReference type="SAM" id="MobiDB-lite"/>
    </source>
</evidence>
<protein>
    <recommendedName>
        <fullName evidence="7">ZZ-type domain-containing protein</fullName>
    </recommendedName>
</protein>
<dbReference type="InterPro" id="IPR036770">
    <property type="entry name" value="Ankyrin_rpt-contain_sf"/>
</dbReference>
<dbReference type="Gene3D" id="1.25.40.20">
    <property type="entry name" value="Ankyrin repeat-containing domain"/>
    <property type="match status" value="3"/>
</dbReference>
<dbReference type="InterPro" id="IPR002110">
    <property type="entry name" value="Ankyrin_rpt"/>
</dbReference>
<evidence type="ECO:0000313" key="5">
    <source>
        <dbReference type="EMBL" id="RYO85040.1"/>
    </source>
</evidence>
<sequence length="1852" mass="205087">MDVVTPPPVLTPTCVVADQASPRQPPKARVVKIYGLIGPEHKDFPIWKSNWLPPGDDELSSYVATPGSRLLGEQFSEAVHEQEAGRLLKKLNSLGRDELFALWAQDIAGAVVKLALIIAAQEPQYRHILDRTHAIIFFGTPHRASDTHSLDSTIISVMEECYTGLFADWVPSTVNKISRHLERVDERFSFISHMFAIISYYQAPPPSPTAYTIVVPEASATLGLENEIRIGSKRVYHGLSHYMTRYEENLLQSHLINAKIAHWDNFRHFMAVLDSSRSRHDTEYPELPLLLSSRTGTACFKDSRLADWASSNTSHRYAKIRLGDQIDPFKVLVSVARAIQKCPEALWNSCPAINTVNNQDNHGEADIYLGLLKQIATQQPRVFLHMQHLMPILTDAISSHSKSWRERGIWVCLMTAIHAPIGIPTYGFLHIKTPASFKVLQSIDSCLRDTDSLFRLVLTFADGVQLGVDEARHFELDLKPEDVEVCTEHPNPLLISDCLPLQILSLRVRTLGRPTFVMLTWIAFAMRPLSVEELDLILALDNAKPNRESLVINIQHGLAVHLLKIISETTEINLGRIFLRVSYPQMRRLLSGLSSMYLGTTASPHLHLAQSCSSFLLTHVFNSTKEKGAGDSEGANEETGEEANAAQDVPPNQPNNYKVAIDEMTAPQRALAEYAARNWIIHYRLAMTSHHSSKHHDLEPFLSFVEDRTCVHRWLYLVEHLSFPPYQSDGVTSSDSELVESFLSLDKLEDLETRYQLASRPLPLSWPGRLLIRAAELGDKATVISLVTKLDVIEPGAIARAVAATCGDIHEALRASVMPILKDRYWQTMAQAQLTAQVLGNVTTSNNIRDELLSMTTWPGLEAWFSDALDLAVEYGDEKALNELLANQNLRRRIAGQDEESRWTPIHRAAYYGNLACMTKVWEAGVSLNVLSPDGRRPLFISSARGFASIVHFLALNGAHMDSGNGKNGETALHAAGFHGHWETTKTLLDNGADVTVADTHGDFSLHLAIQQGHSHVAELVIDRFPIVTDVHGPFEHDETIRSRLTDPSFLSNDEAVAPPQCHKEEPSVGTDAEYSETSPPPFPDDSALAPLDMANSDGMTVLFAAADRDLPSVGKCLLERGADPNIIDDKARTVLHLAAKAGRADLIKELIAKGSVTNQVSRRSQSIPLHFACYRGHADVIEFLTGTISDLTSEDRWERTPLAAACARGQLQTVKALARRYDNVQRAKGLMEAARNGYCKVANYLLDLGCPVNESGTDGESALLSAVRGGHPRMVEQLILRGADTGHKDSSGDCAILLSTRRGLFEVTKILVDSGARLDIEGEDGESPLGRAIYSEHPVLVRLLLERGARMRLPTRWNRYSSLLDFSWGLSKPPVTEVLLHFYTQGKHEDHLTPTEALITALGRGSSKLLKLVLDIWFASDTVKHASAGKALHYAASKGRLALLKQLLEHPAGKAAINGVEPGYGTPLHAAISAGADGKKINLLVEMGANADITSGRYGTILNAACVAAKLETIKICLKILRRDLVLSVSGKYGTAIQSAVVGFRGEPPEKCIEVLELLEKSGVTPLAVGGRYFTALHAAARYEAHEDVVAWLTKRSSRSLLVIDIAGRLPLHLAIMRKSWSQVEEIWENTKRTSQRLYQMSWEPSKDNQGLNILHYAAISESADRVTEILTKCSEEGFDASRLINQPDLAGWTPLHWACRLPRKEVIQTLVNRGADPQARTKDGWTPRHIAVVHGTTDSEELEPLPEPGDKGVGLPDGPGAYYGGCCDVCYLPRRWKYYHCTDEECDDYDLCFKCYMHVEDVHHDGHEFKLGLKGVNTATNTNAPKKIRRRANISTFSTTIFSKLQWSNR</sequence>
<dbReference type="PANTHER" id="PTHR24198">
    <property type="entry name" value="ANKYRIN REPEAT AND PROTEIN KINASE DOMAIN-CONTAINING PROTEIN"/>
    <property type="match status" value="1"/>
</dbReference>
<feature type="repeat" description="ANK" evidence="3">
    <location>
        <begin position="1165"/>
        <end position="1197"/>
    </location>
</feature>
<dbReference type="PROSITE" id="PS50297">
    <property type="entry name" value="ANK_REP_REGION"/>
    <property type="match status" value="5"/>
</dbReference>
<evidence type="ECO:0008006" key="7">
    <source>
        <dbReference type="Google" id="ProtNLM"/>
    </source>
</evidence>
<feature type="repeat" description="ANK" evidence="3">
    <location>
        <begin position="968"/>
        <end position="1000"/>
    </location>
</feature>
<dbReference type="SUPFAM" id="SSF57850">
    <property type="entry name" value="RING/U-box"/>
    <property type="match status" value="1"/>
</dbReference>
<dbReference type="CDD" id="cd02249">
    <property type="entry name" value="ZZ"/>
    <property type="match status" value="1"/>
</dbReference>